<gene>
    <name evidence="2" type="ORF">JOC58_000581</name>
</gene>
<dbReference type="Pfam" id="PF00583">
    <property type="entry name" value="Acetyltransf_1"/>
    <property type="match status" value="1"/>
</dbReference>
<comment type="caution">
    <text evidence="2">The sequence shown here is derived from an EMBL/GenBank/DDBJ whole genome shotgun (WGS) entry which is preliminary data.</text>
</comment>
<dbReference type="Gene3D" id="3.40.630.30">
    <property type="match status" value="1"/>
</dbReference>
<evidence type="ECO:0000313" key="2">
    <source>
        <dbReference type="EMBL" id="MDR6242697.1"/>
    </source>
</evidence>
<dbReference type="SUPFAM" id="SSF55729">
    <property type="entry name" value="Acyl-CoA N-acyltransferases (Nat)"/>
    <property type="match status" value="1"/>
</dbReference>
<reference evidence="2 3" key="1">
    <citation type="submission" date="2023-07" db="EMBL/GenBank/DDBJ databases">
        <title>Genomic Encyclopedia of Type Strains, Phase IV (KMG-IV): sequencing the most valuable type-strain genomes for metagenomic binning, comparative biology and taxonomic classification.</title>
        <authorList>
            <person name="Goeker M."/>
        </authorList>
    </citation>
    <scope>NUCLEOTIDE SEQUENCE [LARGE SCALE GENOMIC DNA]</scope>
    <source>
        <strain evidence="2 3">DSM 22170</strain>
    </source>
</reference>
<dbReference type="EMBL" id="JAVDQH010000002">
    <property type="protein sequence ID" value="MDR6242697.1"/>
    <property type="molecule type" value="Genomic_DNA"/>
</dbReference>
<accession>A0ABU1IWE7</accession>
<proteinExistence type="predicted"/>
<dbReference type="CDD" id="cd04301">
    <property type="entry name" value="NAT_SF"/>
    <property type="match status" value="1"/>
</dbReference>
<dbReference type="Proteomes" id="UP001185028">
    <property type="component" value="Unassembled WGS sequence"/>
</dbReference>
<protein>
    <submittedName>
        <fullName evidence="2">GNAT superfamily N-acetyltransferase</fullName>
    </submittedName>
</protein>
<evidence type="ECO:0000313" key="3">
    <source>
        <dbReference type="Proteomes" id="UP001185028"/>
    </source>
</evidence>
<evidence type="ECO:0000259" key="1">
    <source>
        <dbReference type="PROSITE" id="PS51186"/>
    </source>
</evidence>
<dbReference type="InterPro" id="IPR000182">
    <property type="entry name" value="GNAT_dom"/>
</dbReference>
<dbReference type="PROSITE" id="PS51186">
    <property type="entry name" value="GNAT"/>
    <property type="match status" value="1"/>
</dbReference>
<sequence length="244" mass="27394">MTKFAFPHVTFADCVYNYWLPGNNRTQPGTYRVIVDAELPSARSVMLLDLCGAGGFLSLSPDIAQRTGLELDNEITTDKLFETLQRTGVELNGADHLFYLPSAEQNRIQNEHFPATIRQLTLDDTAAFETFFSAAPKDDLDEAFVELDHWLVFGCFIEDRLVSVASMYPWKGTSFADLGVITLPHFRGHGFGRQIVRAISAQALKQGFEPQYRCQQNNISSIRLAEASGFSLFANWDVIKLDED</sequence>
<feature type="domain" description="N-acetyltransferase" evidence="1">
    <location>
        <begin position="115"/>
        <end position="244"/>
    </location>
</feature>
<organism evidence="2 3">
    <name type="scientific">Paenibacillus hunanensis</name>
    <dbReference type="NCBI Taxonomy" id="539262"/>
    <lineage>
        <taxon>Bacteria</taxon>
        <taxon>Bacillati</taxon>
        <taxon>Bacillota</taxon>
        <taxon>Bacilli</taxon>
        <taxon>Bacillales</taxon>
        <taxon>Paenibacillaceae</taxon>
        <taxon>Paenibacillus</taxon>
    </lineage>
</organism>
<dbReference type="RefSeq" id="WP_188774203.1">
    <property type="nucleotide sequence ID" value="NZ_BMMB01000002.1"/>
</dbReference>
<name>A0ABU1IWE7_9BACL</name>
<keyword evidence="3" id="KW-1185">Reference proteome</keyword>
<dbReference type="InterPro" id="IPR016181">
    <property type="entry name" value="Acyl_CoA_acyltransferase"/>
</dbReference>